<keyword evidence="4" id="KW-1185">Reference proteome</keyword>
<feature type="domain" description="Glycosyltransferase subfamily 4-like N-terminal" evidence="2">
    <location>
        <begin position="2"/>
        <end position="134"/>
    </location>
</feature>
<dbReference type="RefSeq" id="WP_074200065.1">
    <property type="nucleotide sequence ID" value="NZ_FSQZ01000001.1"/>
</dbReference>
<dbReference type="EMBL" id="FSQZ01000001">
    <property type="protein sequence ID" value="SIN78843.1"/>
    <property type="molecule type" value="Genomic_DNA"/>
</dbReference>
<dbReference type="Proteomes" id="UP000185093">
    <property type="component" value="Unassembled WGS sequence"/>
</dbReference>
<dbReference type="Pfam" id="PF00534">
    <property type="entry name" value="Glycos_transf_1"/>
    <property type="match status" value="1"/>
</dbReference>
<dbReference type="PANTHER" id="PTHR12526">
    <property type="entry name" value="GLYCOSYLTRANSFERASE"/>
    <property type="match status" value="1"/>
</dbReference>
<dbReference type="PANTHER" id="PTHR12526:SF638">
    <property type="entry name" value="SPORE COAT PROTEIN SA"/>
    <property type="match status" value="1"/>
</dbReference>
<name>A0ABY1JFG8_9BACT</name>
<proteinExistence type="predicted"/>
<accession>A0ABY1JFG8</accession>
<comment type="caution">
    <text evidence="3">The sequence shown here is derived from an EMBL/GenBank/DDBJ whole genome shotgun (WGS) entry which is preliminary data.</text>
</comment>
<dbReference type="InterPro" id="IPR028098">
    <property type="entry name" value="Glyco_trans_4-like_N"/>
</dbReference>
<sequence>MKICFLAGASSIHTVRWVNAMSERGHKVYLITMHQLGPDVINPNAKIYNLKIPAPTGYYFNYIIVRSLINQIKPDILHAHYASGYGTLGRLSGFHPYILSVWGSDVYDFPLKSPVHRKIIVRNLRAADWLCSTSHVMKDQTLSLFPTPNISVIPFGIDTRKFNKISDQRPDKEEIVVGTVKTLAPKYGIDILIRAFALARESMIKGNYKDAAKLRLLIVGGGPDETKLKNLARELNIADITTFCGKVPHEEVPKYLNSMDIYVAVSRYESESFGVAIIEASACGLPVIVSDVGGLPEVVVANKTGLIVWREDVSGTAEAIIKLVRDRDLREQMGLNGRLHVQENYEWSKNVSQMEEVYAKVIRMKR</sequence>
<evidence type="ECO:0000259" key="2">
    <source>
        <dbReference type="Pfam" id="PF13477"/>
    </source>
</evidence>
<dbReference type="Pfam" id="PF13477">
    <property type="entry name" value="Glyco_trans_4_2"/>
    <property type="match status" value="1"/>
</dbReference>
<dbReference type="SUPFAM" id="SSF53756">
    <property type="entry name" value="UDP-Glycosyltransferase/glycogen phosphorylase"/>
    <property type="match status" value="1"/>
</dbReference>
<dbReference type="Gene3D" id="3.40.50.2000">
    <property type="entry name" value="Glycogen Phosphorylase B"/>
    <property type="match status" value="2"/>
</dbReference>
<evidence type="ECO:0000313" key="3">
    <source>
        <dbReference type="EMBL" id="SIN78843.1"/>
    </source>
</evidence>
<evidence type="ECO:0000313" key="4">
    <source>
        <dbReference type="Proteomes" id="UP000185093"/>
    </source>
</evidence>
<organism evidence="3 4">
    <name type="scientific">Acetomicrobium flavidum</name>
    <dbReference type="NCBI Taxonomy" id="49896"/>
    <lineage>
        <taxon>Bacteria</taxon>
        <taxon>Thermotogati</taxon>
        <taxon>Synergistota</taxon>
        <taxon>Synergistia</taxon>
        <taxon>Synergistales</taxon>
        <taxon>Acetomicrobiaceae</taxon>
        <taxon>Acetomicrobium</taxon>
    </lineage>
</organism>
<protein>
    <submittedName>
        <fullName evidence="3">Glycosyltransferase involved in cell wall bisynthesis</fullName>
    </submittedName>
</protein>
<dbReference type="InterPro" id="IPR001296">
    <property type="entry name" value="Glyco_trans_1"/>
</dbReference>
<gene>
    <name evidence="3" type="ORF">SAMN05444368_1936</name>
</gene>
<feature type="domain" description="Glycosyl transferase family 1" evidence="1">
    <location>
        <begin position="165"/>
        <end position="338"/>
    </location>
</feature>
<reference evidence="3 4" key="1">
    <citation type="submission" date="2016-11" db="EMBL/GenBank/DDBJ databases">
        <authorList>
            <person name="Varghese N."/>
            <person name="Submissions S."/>
        </authorList>
    </citation>
    <scope>NUCLEOTIDE SEQUENCE [LARGE SCALE GENOMIC DNA]</scope>
    <source>
        <strain evidence="3 4">DSM 20664</strain>
    </source>
</reference>
<evidence type="ECO:0000259" key="1">
    <source>
        <dbReference type="Pfam" id="PF00534"/>
    </source>
</evidence>